<name>A0A0U3UNV6_9GAMM</name>
<feature type="transmembrane region" description="Helical" evidence="5">
    <location>
        <begin position="51"/>
        <end position="70"/>
    </location>
</feature>
<feature type="transmembrane region" description="Helical" evidence="5">
    <location>
        <begin position="143"/>
        <end position="163"/>
    </location>
</feature>
<evidence type="ECO:0000313" key="7">
    <source>
        <dbReference type="EMBL" id="ALV91577.1"/>
    </source>
</evidence>
<evidence type="ECO:0000256" key="3">
    <source>
        <dbReference type="ARBA" id="ARBA00022989"/>
    </source>
</evidence>
<dbReference type="OrthoDB" id="2412976at2"/>
<keyword evidence="3 5" id="KW-1133">Transmembrane helix</keyword>
<feature type="transmembrane region" description="Helical" evidence="5">
    <location>
        <begin position="359"/>
        <end position="379"/>
    </location>
</feature>
<gene>
    <name evidence="7" type="ORF">LK04_05225</name>
</gene>
<dbReference type="RefSeq" id="WP_052206202.1">
    <property type="nucleotide sequence ID" value="NZ_CP011427.1"/>
</dbReference>
<dbReference type="InterPro" id="IPR036259">
    <property type="entry name" value="MFS_trans_sf"/>
</dbReference>
<dbReference type="SUPFAM" id="SSF103473">
    <property type="entry name" value="MFS general substrate transporter"/>
    <property type="match status" value="1"/>
</dbReference>
<feature type="transmembrane region" description="Helical" evidence="5">
    <location>
        <begin position="12"/>
        <end position="31"/>
    </location>
</feature>
<feature type="transmembrane region" description="Helical" evidence="5">
    <location>
        <begin position="399"/>
        <end position="422"/>
    </location>
</feature>
<feature type="transmembrane region" description="Helical" evidence="5">
    <location>
        <begin position="306"/>
        <end position="326"/>
    </location>
</feature>
<dbReference type="PRINTS" id="PR01036">
    <property type="entry name" value="TCRTETB"/>
</dbReference>
<dbReference type="InterPro" id="IPR011701">
    <property type="entry name" value="MFS"/>
</dbReference>
<dbReference type="InterPro" id="IPR020846">
    <property type="entry name" value="MFS_dom"/>
</dbReference>
<feature type="transmembrane region" description="Helical" evidence="5">
    <location>
        <begin position="269"/>
        <end position="294"/>
    </location>
</feature>
<feature type="transmembrane region" description="Helical" evidence="5">
    <location>
        <begin position="169"/>
        <end position="191"/>
    </location>
</feature>
<evidence type="ECO:0000256" key="2">
    <source>
        <dbReference type="ARBA" id="ARBA00022692"/>
    </source>
</evidence>
<dbReference type="AlphaFoldDB" id="A0A0U3UNV6"/>
<feature type="transmembrane region" description="Helical" evidence="5">
    <location>
        <begin position="82"/>
        <end position="99"/>
    </location>
</feature>
<evidence type="ECO:0000256" key="1">
    <source>
        <dbReference type="ARBA" id="ARBA00004141"/>
    </source>
</evidence>
<evidence type="ECO:0000259" key="6">
    <source>
        <dbReference type="PROSITE" id="PS50850"/>
    </source>
</evidence>
<feature type="domain" description="Major facilitator superfamily (MFS) profile" evidence="6">
    <location>
        <begin position="16"/>
        <end position="500"/>
    </location>
</feature>
<dbReference type="PANTHER" id="PTHR42718:SF49">
    <property type="entry name" value="EXPORT PROTEIN"/>
    <property type="match status" value="1"/>
</dbReference>
<feature type="transmembrane region" description="Helical" evidence="5">
    <location>
        <begin position="203"/>
        <end position="223"/>
    </location>
</feature>
<feature type="transmembrane region" description="Helical" evidence="5">
    <location>
        <begin position="229"/>
        <end position="248"/>
    </location>
</feature>
<feature type="transmembrane region" description="Helical" evidence="5">
    <location>
        <begin position="111"/>
        <end position="131"/>
    </location>
</feature>
<dbReference type="GO" id="GO:0016020">
    <property type="term" value="C:membrane"/>
    <property type="evidence" value="ECO:0007669"/>
    <property type="project" value="UniProtKB-SubCell"/>
</dbReference>
<dbReference type="CDD" id="cd17321">
    <property type="entry name" value="MFS_MMR_MDR_like"/>
    <property type="match status" value="1"/>
</dbReference>
<dbReference type="Gene3D" id="1.20.1250.20">
    <property type="entry name" value="MFS general substrate transporter like domains"/>
    <property type="match status" value="1"/>
</dbReference>
<comment type="subcellular location">
    <subcellularLocation>
        <location evidence="1">Membrane</location>
        <topology evidence="1">Multi-pass membrane protein</topology>
    </subcellularLocation>
</comment>
<dbReference type="PROSITE" id="PS50850">
    <property type="entry name" value="MFS"/>
    <property type="match status" value="1"/>
</dbReference>
<keyword evidence="2 5" id="KW-0812">Transmembrane</keyword>
<dbReference type="EMBL" id="CP011427">
    <property type="protein sequence ID" value="ALV91577.1"/>
    <property type="molecule type" value="Genomic_DNA"/>
</dbReference>
<reference evidence="8" key="1">
    <citation type="submission" date="2014-09" db="EMBL/GenBank/DDBJ databases">
        <title>Complete genome sequencing of Cedecea sp., quorum sensing bacteria isolated from Malaysian waterfall.</title>
        <authorList>
            <person name="Chan K.-G."/>
            <person name="Lim Y.-L."/>
            <person name="Yunos N.Y.M."/>
        </authorList>
    </citation>
    <scope>NUCLEOTIDE SEQUENCE [LARGE SCALE GENOMIC DNA]</scope>
    <source>
        <strain evidence="8">ND02</strain>
    </source>
</reference>
<dbReference type="GO" id="GO:0022857">
    <property type="term" value="F:transmembrane transporter activity"/>
    <property type="evidence" value="ECO:0007669"/>
    <property type="project" value="InterPro"/>
</dbReference>
<sequence length="503" mass="52054">MTEISSTSPSSVRISATLAILLAALLLPLSFTGGVVTTPAISMELHGGPLSLAWLTNGFMLTFGSGLLAAGVAADKLRHKRIFIAGLALFAISSMLIALTQSSFSLGIYRALQGIAAALTLAGGATALAHLYNGPARTRAFSLLGTLFGVGLAFGPLLMGIITDAFSWRWVYALLATVAAVVALAGQLSLVSAPVAPSPAADIRGTAMFSFTLLALTATLILLPQYGVASWVTLIGLALTLLAAVIFIRHTQRTIHPVFSLSLLRQPHFAGVLLLPVATCYCYVVLLIVIPLFLMGARNLSETQSATLLLSLTAPMLIFPGIAAWLTRWFAAGAISVMGLLLATLGLVGMAYTLASADLMLLACAMLLTGAGAALPWGLMDGLAVSAVSVDRAGMAAGLFNTVRVAGEGVALAVVMAVLALLNRIGLQQHLPDVDSATRQAAAVWLSGSHVLQAQEILPHISAALLVLNVQHAYQILLYGLAAITLGCAVLVGLLLKRPANKG</sequence>
<dbReference type="PATRIC" id="fig|158822.12.peg.1058"/>
<dbReference type="Gene3D" id="1.20.1720.10">
    <property type="entry name" value="Multidrug resistance protein D"/>
    <property type="match status" value="1"/>
</dbReference>
<dbReference type="Pfam" id="PF07690">
    <property type="entry name" value="MFS_1"/>
    <property type="match status" value="1"/>
</dbReference>
<evidence type="ECO:0000256" key="4">
    <source>
        <dbReference type="ARBA" id="ARBA00023136"/>
    </source>
</evidence>
<evidence type="ECO:0000256" key="5">
    <source>
        <dbReference type="SAM" id="Phobius"/>
    </source>
</evidence>
<keyword evidence="4 5" id="KW-0472">Membrane</keyword>
<accession>A0A0U3UNV6</accession>
<evidence type="ECO:0000313" key="8">
    <source>
        <dbReference type="Proteomes" id="UP000069096"/>
    </source>
</evidence>
<feature type="transmembrane region" description="Helical" evidence="5">
    <location>
        <begin position="333"/>
        <end position="353"/>
    </location>
</feature>
<dbReference type="Proteomes" id="UP000069096">
    <property type="component" value="Chromosome"/>
</dbReference>
<feature type="transmembrane region" description="Helical" evidence="5">
    <location>
        <begin position="476"/>
        <end position="496"/>
    </location>
</feature>
<keyword evidence="8" id="KW-1185">Reference proteome</keyword>
<protein>
    <submittedName>
        <fullName evidence="7">Major facilitator transporter</fullName>
    </submittedName>
</protein>
<proteinExistence type="predicted"/>
<organism evidence="7 8">
    <name type="scientific">Pantoea vagans</name>
    <dbReference type="NCBI Taxonomy" id="470934"/>
    <lineage>
        <taxon>Bacteria</taxon>
        <taxon>Pseudomonadati</taxon>
        <taxon>Pseudomonadota</taxon>
        <taxon>Gammaproteobacteria</taxon>
        <taxon>Enterobacterales</taxon>
        <taxon>Erwiniaceae</taxon>
        <taxon>Pantoea</taxon>
    </lineage>
</organism>
<dbReference type="PANTHER" id="PTHR42718">
    <property type="entry name" value="MAJOR FACILITATOR SUPERFAMILY MULTIDRUG TRANSPORTER MFSC"/>
    <property type="match status" value="1"/>
</dbReference>